<dbReference type="EMBL" id="BAAARW010000043">
    <property type="protein sequence ID" value="GAA2455784.1"/>
    <property type="molecule type" value="Genomic_DNA"/>
</dbReference>
<dbReference type="Proteomes" id="UP001501231">
    <property type="component" value="Unassembled WGS sequence"/>
</dbReference>
<keyword evidence="2" id="KW-1185">Reference proteome</keyword>
<gene>
    <name evidence="1" type="ORF">GCM10010191_88810</name>
</gene>
<comment type="caution">
    <text evidence="1">The sequence shown here is derived from an EMBL/GenBank/DDBJ whole genome shotgun (WGS) entry which is preliminary data.</text>
</comment>
<protein>
    <submittedName>
        <fullName evidence="1">Uncharacterized protein</fullName>
    </submittedName>
</protein>
<organism evidence="1 2">
    <name type="scientific">Actinomadura vinacea</name>
    <dbReference type="NCBI Taxonomy" id="115336"/>
    <lineage>
        <taxon>Bacteria</taxon>
        <taxon>Bacillati</taxon>
        <taxon>Actinomycetota</taxon>
        <taxon>Actinomycetes</taxon>
        <taxon>Streptosporangiales</taxon>
        <taxon>Thermomonosporaceae</taxon>
        <taxon>Actinomadura</taxon>
    </lineage>
</organism>
<accession>A0ABP5XH38</accession>
<evidence type="ECO:0000313" key="2">
    <source>
        <dbReference type="Proteomes" id="UP001501231"/>
    </source>
</evidence>
<reference evidence="2" key="1">
    <citation type="journal article" date="2019" name="Int. J. Syst. Evol. Microbiol.">
        <title>The Global Catalogue of Microorganisms (GCM) 10K type strain sequencing project: providing services to taxonomists for standard genome sequencing and annotation.</title>
        <authorList>
            <consortium name="The Broad Institute Genomics Platform"/>
            <consortium name="The Broad Institute Genome Sequencing Center for Infectious Disease"/>
            <person name="Wu L."/>
            <person name="Ma J."/>
        </authorList>
    </citation>
    <scope>NUCLEOTIDE SEQUENCE [LARGE SCALE GENOMIC DNA]</scope>
    <source>
        <strain evidence="2">JCM 3325</strain>
    </source>
</reference>
<proteinExistence type="predicted"/>
<name>A0ABP5XH38_9ACTN</name>
<sequence>MVLGHGHRRSPWRRGCRQPVVAGYAIEEIMGEAERGLRIPRQVSERSIITALSLWTVRSPKKP</sequence>
<evidence type="ECO:0000313" key="1">
    <source>
        <dbReference type="EMBL" id="GAA2455784.1"/>
    </source>
</evidence>